<dbReference type="Pfam" id="PF07521">
    <property type="entry name" value="RMMBL"/>
    <property type="match status" value="1"/>
</dbReference>
<evidence type="ECO:0000313" key="4">
    <source>
        <dbReference type="EMBL" id="PJE73348.1"/>
    </source>
</evidence>
<dbReference type="Gene3D" id="3.40.50.10890">
    <property type="match status" value="1"/>
</dbReference>
<evidence type="ECO:0000256" key="1">
    <source>
        <dbReference type="ARBA" id="ARBA00022801"/>
    </source>
</evidence>
<reference evidence="5" key="1">
    <citation type="submission" date="2017-09" db="EMBL/GenBank/DDBJ databases">
        <title>Depth-based differentiation of microbial function through sediment-hosted aquifers and enrichment of novel symbionts in the deep terrestrial subsurface.</title>
        <authorList>
            <person name="Probst A.J."/>
            <person name="Ladd B."/>
            <person name="Jarett J.K."/>
            <person name="Geller-Mcgrath D.E."/>
            <person name="Sieber C.M.K."/>
            <person name="Emerson J.B."/>
            <person name="Anantharaman K."/>
            <person name="Thomas B.C."/>
            <person name="Malmstrom R."/>
            <person name="Stieglmeier M."/>
            <person name="Klingl A."/>
            <person name="Woyke T."/>
            <person name="Ryan C.M."/>
            <person name="Banfield J.F."/>
        </authorList>
    </citation>
    <scope>NUCLEOTIDE SEQUENCE [LARGE SCALE GENOMIC DNA]</scope>
</reference>
<evidence type="ECO:0000259" key="3">
    <source>
        <dbReference type="SMART" id="SM01027"/>
    </source>
</evidence>
<evidence type="ECO:0000313" key="5">
    <source>
        <dbReference type="Proteomes" id="UP000230603"/>
    </source>
</evidence>
<dbReference type="InterPro" id="IPR001279">
    <property type="entry name" value="Metallo-B-lactamas"/>
</dbReference>
<accession>A0A2M8L9R6</accession>
<proteinExistence type="predicted"/>
<dbReference type="SMART" id="SM00849">
    <property type="entry name" value="Lactamase_B"/>
    <property type="match status" value="1"/>
</dbReference>
<gene>
    <name evidence="4" type="ORF">COV00_00265</name>
</gene>
<dbReference type="Pfam" id="PF16661">
    <property type="entry name" value="Lactamase_B_6"/>
    <property type="match status" value="1"/>
</dbReference>
<dbReference type="PANTHER" id="PTHR11203:SF37">
    <property type="entry name" value="INTEGRATOR COMPLEX SUBUNIT 11"/>
    <property type="match status" value="1"/>
</dbReference>
<dbReference type="InterPro" id="IPR011108">
    <property type="entry name" value="RMMBL"/>
</dbReference>
<dbReference type="InterPro" id="IPR050698">
    <property type="entry name" value="MBL"/>
</dbReference>
<dbReference type="AlphaFoldDB" id="A0A2M8L9R6"/>
<dbReference type="GO" id="GO:0004521">
    <property type="term" value="F:RNA endonuclease activity"/>
    <property type="evidence" value="ECO:0007669"/>
    <property type="project" value="TreeGrafter"/>
</dbReference>
<keyword evidence="1 4" id="KW-0378">Hydrolase</keyword>
<comment type="caution">
    <text evidence="4">The sequence shown here is derived from an EMBL/GenBank/DDBJ whole genome shotgun (WGS) entry which is preliminary data.</text>
</comment>
<dbReference type="PANTHER" id="PTHR11203">
    <property type="entry name" value="CLEAVAGE AND POLYADENYLATION SPECIFICITY FACTOR FAMILY MEMBER"/>
    <property type="match status" value="1"/>
</dbReference>
<feature type="domain" description="Beta-Casp" evidence="3">
    <location>
        <begin position="250"/>
        <end position="375"/>
    </location>
</feature>
<sequence>MNMPIKLSFYGGAQEVTGANYLLECGPDARSGRPAIKLLVDCGLFQGAKTAEDENRRPFPYNPSEIDALFVTHAHLDHIGRIPKLVRDGFSGKIFSTEPTRDFAELSLIDSLGILTKEARRENKETFYSKEDVEKAMSLWEALEYDEMFSLKDAEITLRDAGHILGSAMVEMKVEDKKILFTGDLGNPPVPLLKRPYEPKDIDYLIIESAYGDKEHEPEESRKIKIERAIEKAILNKGVLMVPAFSLERTQQLLYEINDLVENNHIPAVPIFLDSPLAIKMTDVYKKYESFYNKKAKFIISSGDDVFNFPGLKMTLTTEESKAINEVPPPKVVIAGAGMSTGGRIIHHEKRYLPDKNSILLIIGYQAAGSLGRQLVEGVREVKIFGEEVPVNAEVVSIRGYSAHADTNGLFDFVDEISEKLKKVFVVQGEARASLFFSQRVRDYLAKEAVVPKLGDTFELV</sequence>
<evidence type="ECO:0000259" key="2">
    <source>
        <dbReference type="SMART" id="SM00849"/>
    </source>
</evidence>
<dbReference type="Gene3D" id="3.60.15.10">
    <property type="entry name" value="Ribonuclease Z/Hydroxyacylglutathione hydrolase-like"/>
    <property type="match status" value="1"/>
</dbReference>
<dbReference type="CDD" id="cd16295">
    <property type="entry name" value="TTHA0252-CPSF-like_MBL-fold"/>
    <property type="match status" value="1"/>
</dbReference>
<dbReference type="InterPro" id="IPR036866">
    <property type="entry name" value="RibonucZ/Hydroxyglut_hydro"/>
</dbReference>
<dbReference type="Proteomes" id="UP000230603">
    <property type="component" value="Unassembled WGS sequence"/>
</dbReference>
<name>A0A2M8L9R6_9BACT</name>
<dbReference type="Pfam" id="PF10996">
    <property type="entry name" value="Beta-Casp"/>
    <property type="match status" value="1"/>
</dbReference>
<organism evidence="4 5">
    <name type="scientific">Candidatus Tagabacteria bacterium CG10_big_fil_rev_8_21_14_0_10_40_13</name>
    <dbReference type="NCBI Taxonomy" id="1975022"/>
    <lineage>
        <taxon>Bacteria</taxon>
        <taxon>Candidatus Tagaibacteriota</taxon>
    </lineage>
</organism>
<dbReference type="EMBL" id="PFEP01000004">
    <property type="protein sequence ID" value="PJE73348.1"/>
    <property type="molecule type" value="Genomic_DNA"/>
</dbReference>
<dbReference type="InterPro" id="IPR022712">
    <property type="entry name" value="Beta_Casp"/>
</dbReference>
<feature type="domain" description="Metallo-beta-lactamase" evidence="2">
    <location>
        <begin position="17"/>
        <end position="239"/>
    </location>
</feature>
<dbReference type="GO" id="GO:0016787">
    <property type="term" value="F:hydrolase activity"/>
    <property type="evidence" value="ECO:0007669"/>
    <property type="project" value="UniProtKB-KW"/>
</dbReference>
<dbReference type="SUPFAM" id="SSF56281">
    <property type="entry name" value="Metallo-hydrolase/oxidoreductase"/>
    <property type="match status" value="1"/>
</dbReference>
<protein>
    <submittedName>
        <fullName evidence="4">MBL fold hydrolase</fullName>
    </submittedName>
</protein>
<dbReference type="SMART" id="SM01027">
    <property type="entry name" value="Beta-Casp"/>
    <property type="match status" value="1"/>
</dbReference>